<proteinExistence type="predicted"/>
<keyword evidence="1" id="KW-0614">Plasmid</keyword>
<dbReference type="AlphaFoldDB" id="E0S3U9"/>
<geneLocation type="plasmid" evidence="1 2">
    <name>pCY360</name>
</geneLocation>
<accession>E0S3U9</accession>
<reference evidence="1 2" key="1">
    <citation type="journal article" date="2010" name="PLoS ONE">
        <title>The glycobiome of the rumen bacterium Butyrivibrio proteoclasticus B316(T) highlights adaptation to a polysaccharide-rich environment.</title>
        <authorList>
            <person name="Kelly W.J."/>
            <person name="Leahy S.C."/>
            <person name="Altermann E."/>
            <person name="Yeoman C.J."/>
            <person name="Dunne J.C."/>
            <person name="Kong Z."/>
            <person name="Pacheco D.M."/>
            <person name="Li D."/>
            <person name="Noel S.J."/>
            <person name="Moon C.D."/>
            <person name="Cookson A.L."/>
            <person name="Attwood G.T."/>
        </authorList>
    </citation>
    <scope>NUCLEOTIDE SEQUENCE [LARGE SCALE GENOMIC DNA]</scope>
    <source>
        <strain evidence="2">ATCC 51982 / DSM 14932 / B316</strain>
        <plasmid evidence="2">Plasmid pCY360</plasmid>
    </source>
</reference>
<dbReference type="EMBL" id="CP001812">
    <property type="protein sequence ID" value="ADL36081.1"/>
    <property type="molecule type" value="Genomic_DNA"/>
</dbReference>
<dbReference type="Proteomes" id="UP000001299">
    <property type="component" value="Plasmid pCY360"/>
</dbReference>
<name>E0S3U9_BUTPB</name>
<dbReference type="RefSeq" id="WP_013282730.1">
    <property type="nucleotide sequence ID" value="NC_014389.1"/>
</dbReference>
<keyword evidence="2" id="KW-1185">Reference proteome</keyword>
<protein>
    <submittedName>
        <fullName evidence="1">Uncharacterized protein</fullName>
    </submittedName>
</protein>
<gene>
    <name evidence="1" type="ordered locus">bpr_II143</name>
</gene>
<organism evidence="1 2">
    <name type="scientific">Butyrivibrio proteoclasticus (strain ATCC 51982 / DSM 14932 / B316)</name>
    <name type="common">Clostridium proteoclasticum</name>
    <dbReference type="NCBI Taxonomy" id="515622"/>
    <lineage>
        <taxon>Bacteria</taxon>
        <taxon>Bacillati</taxon>
        <taxon>Bacillota</taxon>
        <taxon>Clostridia</taxon>
        <taxon>Lachnospirales</taxon>
        <taxon>Lachnospiraceae</taxon>
        <taxon>Butyrivibrio</taxon>
    </lineage>
</organism>
<sequence length="56" mass="6339">MSDFYVTVDTGICGYSFVKLVNTSNEDKAKEIALEETENDIRYMLSNLKVVNVTTE</sequence>
<evidence type="ECO:0000313" key="2">
    <source>
        <dbReference type="Proteomes" id="UP000001299"/>
    </source>
</evidence>
<dbReference type="KEGG" id="bpb:bpr_II143"/>
<evidence type="ECO:0000313" key="1">
    <source>
        <dbReference type="EMBL" id="ADL36081.1"/>
    </source>
</evidence>
<dbReference type="HOGENOM" id="CLU_3005443_0_0_9"/>